<comment type="caution">
    <text evidence="2">The sequence shown here is derived from an EMBL/GenBank/DDBJ whole genome shotgun (WGS) entry which is preliminary data.</text>
</comment>
<evidence type="ECO:0000313" key="2">
    <source>
        <dbReference type="EMBL" id="KAH3859659.1"/>
    </source>
</evidence>
<organism evidence="2 3">
    <name type="scientific">Dreissena polymorpha</name>
    <name type="common">Zebra mussel</name>
    <name type="synonym">Mytilus polymorpha</name>
    <dbReference type="NCBI Taxonomy" id="45954"/>
    <lineage>
        <taxon>Eukaryota</taxon>
        <taxon>Metazoa</taxon>
        <taxon>Spiralia</taxon>
        <taxon>Lophotrochozoa</taxon>
        <taxon>Mollusca</taxon>
        <taxon>Bivalvia</taxon>
        <taxon>Autobranchia</taxon>
        <taxon>Heteroconchia</taxon>
        <taxon>Euheterodonta</taxon>
        <taxon>Imparidentia</taxon>
        <taxon>Neoheterodontei</taxon>
        <taxon>Myida</taxon>
        <taxon>Dreissenoidea</taxon>
        <taxon>Dreissenidae</taxon>
        <taxon>Dreissena</taxon>
    </lineage>
</organism>
<protein>
    <submittedName>
        <fullName evidence="2">Uncharacterized protein</fullName>
    </submittedName>
</protein>
<evidence type="ECO:0000313" key="3">
    <source>
        <dbReference type="Proteomes" id="UP000828390"/>
    </source>
</evidence>
<name>A0A9D4LL12_DREPO</name>
<sequence>MSKGTVYYIIRHVVKAKLRKKFKAHQLNMALSSEAQGQVLEAIYLKLKCGKMGENFGDKLKFVKRDAFARGFMACAALSSRGLQGSVVRAQLLRALSTTEALLTQAANVSLEEMVNGRKRKRGEYGSNYTPGYLSGTRENTSDLEI</sequence>
<keyword evidence="3" id="KW-1185">Reference proteome</keyword>
<dbReference type="AlphaFoldDB" id="A0A9D4LL12"/>
<dbReference type="Proteomes" id="UP000828390">
    <property type="component" value="Unassembled WGS sequence"/>
</dbReference>
<feature type="region of interest" description="Disordered" evidence="1">
    <location>
        <begin position="121"/>
        <end position="146"/>
    </location>
</feature>
<accession>A0A9D4LL12</accession>
<reference evidence="2" key="1">
    <citation type="journal article" date="2019" name="bioRxiv">
        <title>The Genome of the Zebra Mussel, Dreissena polymorpha: A Resource for Invasive Species Research.</title>
        <authorList>
            <person name="McCartney M.A."/>
            <person name="Auch B."/>
            <person name="Kono T."/>
            <person name="Mallez S."/>
            <person name="Zhang Y."/>
            <person name="Obille A."/>
            <person name="Becker A."/>
            <person name="Abrahante J.E."/>
            <person name="Garbe J."/>
            <person name="Badalamenti J.P."/>
            <person name="Herman A."/>
            <person name="Mangelson H."/>
            <person name="Liachko I."/>
            <person name="Sullivan S."/>
            <person name="Sone E.D."/>
            <person name="Koren S."/>
            <person name="Silverstein K.A.T."/>
            <person name="Beckman K.B."/>
            <person name="Gohl D.M."/>
        </authorList>
    </citation>
    <scope>NUCLEOTIDE SEQUENCE</scope>
    <source>
        <strain evidence="2">Duluth1</strain>
        <tissue evidence="2">Whole animal</tissue>
    </source>
</reference>
<evidence type="ECO:0000256" key="1">
    <source>
        <dbReference type="SAM" id="MobiDB-lite"/>
    </source>
</evidence>
<gene>
    <name evidence="2" type="ORF">DPMN_102478</name>
</gene>
<reference evidence="2" key="2">
    <citation type="submission" date="2020-11" db="EMBL/GenBank/DDBJ databases">
        <authorList>
            <person name="McCartney M.A."/>
            <person name="Auch B."/>
            <person name="Kono T."/>
            <person name="Mallez S."/>
            <person name="Becker A."/>
            <person name="Gohl D.M."/>
            <person name="Silverstein K.A.T."/>
            <person name="Koren S."/>
            <person name="Bechman K.B."/>
            <person name="Herman A."/>
            <person name="Abrahante J.E."/>
            <person name="Garbe J."/>
        </authorList>
    </citation>
    <scope>NUCLEOTIDE SEQUENCE</scope>
    <source>
        <strain evidence="2">Duluth1</strain>
        <tissue evidence="2">Whole animal</tissue>
    </source>
</reference>
<proteinExistence type="predicted"/>
<dbReference type="EMBL" id="JAIWYP010000003">
    <property type="protein sequence ID" value="KAH3859659.1"/>
    <property type="molecule type" value="Genomic_DNA"/>
</dbReference>